<proteinExistence type="predicted"/>
<reference evidence="1" key="1">
    <citation type="submission" date="2017-04" db="EMBL/GenBank/DDBJ databases">
        <authorList>
            <person name="Varghese N."/>
            <person name="Submissions S."/>
        </authorList>
    </citation>
    <scope>NUCLEOTIDE SEQUENCE</scope>
    <source>
        <strain evidence="1">WTE2008</strain>
    </source>
</reference>
<comment type="caution">
    <text evidence="1">The sequence shown here is derived from an EMBL/GenBank/DDBJ whole genome shotgun (WGS) entry which is preliminary data.</text>
</comment>
<gene>
    <name evidence="1" type="ORF">SAMN06297397_1408</name>
</gene>
<dbReference type="Proteomes" id="UP000192328">
    <property type="component" value="Unassembled WGS sequence"/>
</dbReference>
<protein>
    <submittedName>
        <fullName evidence="1">Uncharacterized protein</fullName>
    </submittedName>
</protein>
<evidence type="ECO:0000313" key="1">
    <source>
        <dbReference type="EMBL" id="SMC56889.1"/>
    </source>
</evidence>
<dbReference type="EMBL" id="FWXZ01000002">
    <property type="protein sequence ID" value="SMC56889.1"/>
    <property type="molecule type" value="Genomic_DNA"/>
</dbReference>
<sequence>MQEFLASFAVKIDEAGVSRLQSVLSENRELAEQLAAAFDGASAAIRSFSEELGILPGFSGFDVPVEETAGPGRLPVGLDLAQAFSDYESFTALVKQPVSLKANASGIVSAARSAVGSIRSIFSDPVEVKLKANSELRIQNSALTPTGGGNRINSELRIQNSELLSGSLEHTNNSGTGFVKSELMSEIRGDLNASRMSLVLSEIPKAGEAGTGSVSHYSQNVSAPVNIHVTAAGSDPEQIGRSLYDTAERYLLRTLQSAKG</sequence>
<name>A0AC61PKP5_9FIRM</name>
<accession>A0AC61PKP5</accession>
<organism evidence="1 2">
    <name type="scientific">Aristaeella lactis</name>
    <dbReference type="NCBI Taxonomy" id="3046383"/>
    <lineage>
        <taxon>Bacteria</taxon>
        <taxon>Bacillati</taxon>
        <taxon>Bacillota</taxon>
        <taxon>Clostridia</taxon>
        <taxon>Eubacteriales</taxon>
        <taxon>Aristaeellaceae</taxon>
        <taxon>Aristaeella</taxon>
    </lineage>
</organism>
<keyword evidence="2" id="KW-1185">Reference proteome</keyword>
<evidence type="ECO:0000313" key="2">
    <source>
        <dbReference type="Proteomes" id="UP000192328"/>
    </source>
</evidence>